<dbReference type="Proteomes" id="UP001419268">
    <property type="component" value="Unassembled WGS sequence"/>
</dbReference>
<evidence type="ECO:0000313" key="1">
    <source>
        <dbReference type="EMBL" id="KAK9093890.1"/>
    </source>
</evidence>
<protein>
    <submittedName>
        <fullName evidence="1">Uncharacterized protein</fullName>
    </submittedName>
</protein>
<accession>A0AAP0EKL8</accession>
<evidence type="ECO:0000313" key="2">
    <source>
        <dbReference type="Proteomes" id="UP001419268"/>
    </source>
</evidence>
<gene>
    <name evidence="1" type="ORF">Scep_025359</name>
</gene>
<name>A0AAP0EKL8_9MAGN</name>
<sequence length="116" mass="13444">MLTEHGNPLLEHIAKLEDALYNIQFEQHWLEAQTDRQAENICTTEHTLEVRAKITRKWYSTNLKTDALISMDIILLDEHAKTMTVEEVKRQRSKATTVGKLELSAITKFDVLLDHD</sequence>
<proteinExistence type="predicted"/>
<dbReference type="AlphaFoldDB" id="A0AAP0EKL8"/>
<reference evidence="1 2" key="1">
    <citation type="submission" date="2024-01" db="EMBL/GenBank/DDBJ databases">
        <title>Genome assemblies of Stephania.</title>
        <authorList>
            <person name="Yang L."/>
        </authorList>
    </citation>
    <scope>NUCLEOTIDE SEQUENCE [LARGE SCALE GENOMIC DNA]</scope>
    <source>
        <strain evidence="1">JXDWG</strain>
        <tissue evidence="1">Leaf</tissue>
    </source>
</reference>
<organism evidence="1 2">
    <name type="scientific">Stephania cephalantha</name>
    <dbReference type="NCBI Taxonomy" id="152367"/>
    <lineage>
        <taxon>Eukaryota</taxon>
        <taxon>Viridiplantae</taxon>
        <taxon>Streptophyta</taxon>
        <taxon>Embryophyta</taxon>
        <taxon>Tracheophyta</taxon>
        <taxon>Spermatophyta</taxon>
        <taxon>Magnoliopsida</taxon>
        <taxon>Ranunculales</taxon>
        <taxon>Menispermaceae</taxon>
        <taxon>Menispermoideae</taxon>
        <taxon>Cissampelideae</taxon>
        <taxon>Stephania</taxon>
    </lineage>
</organism>
<keyword evidence="2" id="KW-1185">Reference proteome</keyword>
<comment type="caution">
    <text evidence="1">The sequence shown here is derived from an EMBL/GenBank/DDBJ whole genome shotgun (WGS) entry which is preliminary data.</text>
</comment>
<dbReference type="EMBL" id="JBBNAG010000011">
    <property type="protein sequence ID" value="KAK9093890.1"/>
    <property type="molecule type" value="Genomic_DNA"/>
</dbReference>